<dbReference type="Pfam" id="PF01022">
    <property type="entry name" value="HTH_5"/>
    <property type="match status" value="1"/>
</dbReference>
<name>A0A074U0W9_9RHOB</name>
<evidence type="ECO:0000256" key="3">
    <source>
        <dbReference type="ARBA" id="ARBA00023163"/>
    </source>
</evidence>
<dbReference type="PANTHER" id="PTHR33154:SF28">
    <property type="entry name" value="HTH-TYPE TRANSCRIPTIONAL REGULATOR YGAV-RELATED"/>
    <property type="match status" value="1"/>
</dbReference>
<dbReference type="InterPro" id="IPR036390">
    <property type="entry name" value="WH_DNA-bd_sf"/>
</dbReference>
<keyword evidence="1" id="KW-0805">Transcription regulation</keyword>
<dbReference type="CDD" id="cd00090">
    <property type="entry name" value="HTH_ARSR"/>
    <property type="match status" value="1"/>
</dbReference>
<sequence length="105" mass="11414">MADDDAAAVAALGARAEHVAERLALVANAKRLLILCELAKGERSVGAIQQAVGLSQSALSQHLARLRAAGMLVTRRESQTIYYRICDPELTQLMAMLYETFCKPK</sequence>
<dbReference type="InterPro" id="IPR036388">
    <property type="entry name" value="WH-like_DNA-bd_sf"/>
</dbReference>
<dbReference type="NCBIfam" id="NF033788">
    <property type="entry name" value="HTH_metalloreg"/>
    <property type="match status" value="1"/>
</dbReference>
<evidence type="ECO:0000259" key="4">
    <source>
        <dbReference type="PROSITE" id="PS50987"/>
    </source>
</evidence>
<dbReference type="GO" id="GO:0003700">
    <property type="term" value="F:DNA-binding transcription factor activity"/>
    <property type="evidence" value="ECO:0007669"/>
    <property type="project" value="InterPro"/>
</dbReference>
<keyword evidence="6" id="KW-1185">Reference proteome</keyword>
<evidence type="ECO:0000313" key="5">
    <source>
        <dbReference type="EMBL" id="KEP68292.1"/>
    </source>
</evidence>
<evidence type="ECO:0000256" key="2">
    <source>
        <dbReference type="ARBA" id="ARBA00023125"/>
    </source>
</evidence>
<proteinExistence type="predicted"/>
<comment type="caution">
    <text evidence="5">The sequence shown here is derived from an EMBL/GenBank/DDBJ whole genome shotgun (WGS) entry which is preliminary data.</text>
</comment>
<evidence type="ECO:0000256" key="1">
    <source>
        <dbReference type="ARBA" id="ARBA00023015"/>
    </source>
</evidence>
<dbReference type="PROSITE" id="PS50987">
    <property type="entry name" value="HTH_ARSR_2"/>
    <property type="match status" value="1"/>
</dbReference>
<dbReference type="SUPFAM" id="SSF46785">
    <property type="entry name" value="Winged helix' DNA-binding domain"/>
    <property type="match status" value="1"/>
</dbReference>
<feature type="domain" description="HTH arsR-type" evidence="4">
    <location>
        <begin position="12"/>
        <end position="105"/>
    </location>
</feature>
<dbReference type="SMART" id="SM00418">
    <property type="entry name" value="HTH_ARSR"/>
    <property type="match status" value="1"/>
</dbReference>
<dbReference type="Proteomes" id="UP000027725">
    <property type="component" value="Unassembled WGS sequence"/>
</dbReference>
<dbReference type="AlphaFoldDB" id="A0A074U0W9"/>
<dbReference type="PANTHER" id="PTHR33154">
    <property type="entry name" value="TRANSCRIPTIONAL REGULATOR, ARSR FAMILY"/>
    <property type="match status" value="1"/>
</dbReference>
<protein>
    <submittedName>
        <fullName evidence="5">ArsR family transcriptional regulator</fullName>
    </submittedName>
</protein>
<dbReference type="eggNOG" id="COG0640">
    <property type="taxonomic scope" value="Bacteria"/>
</dbReference>
<dbReference type="STRING" id="1185766.SAMN05216224_10628"/>
<dbReference type="RefSeq" id="WP_051693669.1">
    <property type="nucleotide sequence ID" value="NZ_FOVB01000006.1"/>
</dbReference>
<gene>
    <name evidence="5" type="ORF">DL1_12695</name>
</gene>
<evidence type="ECO:0000313" key="6">
    <source>
        <dbReference type="Proteomes" id="UP000027725"/>
    </source>
</evidence>
<keyword evidence="2" id="KW-0238">DNA-binding</keyword>
<keyword evidence="3" id="KW-0804">Transcription</keyword>
<dbReference type="GO" id="GO:0003677">
    <property type="term" value="F:DNA binding"/>
    <property type="evidence" value="ECO:0007669"/>
    <property type="project" value="UniProtKB-KW"/>
</dbReference>
<accession>A0A074U0W9</accession>
<dbReference type="InterPro" id="IPR001845">
    <property type="entry name" value="HTH_ArsR_DNA-bd_dom"/>
</dbReference>
<dbReference type="InterPro" id="IPR051081">
    <property type="entry name" value="HTH_MetalResp_TranReg"/>
</dbReference>
<organism evidence="5 6">
    <name type="scientific">Thioclava dalianensis</name>
    <dbReference type="NCBI Taxonomy" id="1185766"/>
    <lineage>
        <taxon>Bacteria</taxon>
        <taxon>Pseudomonadati</taxon>
        <taxon>Pseudomonadota</taxon>
        <taxon>Alphaproteobacteria</taxon>
        <taxon>Rhodobacterales</taxon>
        <taxon>Paracoccaceae</taxon>
        <taxon>Thioclava</taxon>
    </lineage>
</organism>
<dbReference type="EMBL" id="JHEH01000038">
    <property type="protein sequence ID" value="KEP68292.1"/>
    <property type="molecule type" value="Genomic_DNA"/>
</dbReference>
<reference evidence="5 6" key="1">
    <citation type="submission" date="2014-03" db="EMBL/GenBank/DDBJ databases">
        <title>The draft genome sequence of Thioclava dalianensis DLFJ1-1.</title>
        <authorList>
            <person name="Lai Q."/>
            <person name="Shao Z."/>
        </authorList>
    </citation>
    <scope>NUCLEOTIDE SEQUENCE [LARGE SCALE GENOMIC DNA]</scope>
    <source>
        <strain evidence="5 6">DLFJ1-1</strain>
    </source>
</reference>
<dbReference type="Gene3D" id="1.10.10.10">
    <property type="entry name" value="Winged helix-like DNA-binding domain superfamily/Winged helix DNA-binding domain"/>
    <property type="match status" value="1"/>
</dbReference>
<dbReference type="InterPro" id="IPR011991">
    <property type="entry name" value="ArsR-like_HTH"/>
</dbReference>
<dbReference type="PRINTS" id="PR00778">
    <property type="entry name" value="HTHARSR"/>
</dbReference>